<organism evidence="2 3">
    <name type="scientific">Brevundimonas diminuta 3F5N</name>
    <dbReference type="NCBI Taxonomy" id="1255603"/>
    <lineage>
        <taxon>Bacteria</taxon>
        <taxon>Pseudomonadati</taxon>
        <taxon>Pseudomonadota</taxon>
        <taxon>Alphaproteobacteria</taxon>
        <taxon>Caulobacterales</taxon>
        <taxon>Caulobacteraceae</taxon>
        <taxon>Brevundimonas</taxon>
    </lineage>
</organism>
<accession>A0A1R4GG78</accession>
<dbReference type="EMBL" id="FUIE01000065">
    <property type="protein sequence ID" value="SJM67104.1"/>
    <property type="molecule type" value="Genomic_DNA"/>
</dbReference>
<name>A0A1R4GG78_BREDI</name>
<evidence type="ECO:0000259" key="1">
    <source>
        <dbReference type="Pfam" id="PF08212"/>
    </source>
</evidence>
<protein>
    <submittedName>
        <fullName evidence="2">Outer membrane lipoprotein Blc</fullName>
    </submittedName>
</protein>
<proteinExistence type="predicted"/>
<dbReference type="InterPro" id="IPR012674">
    <property type="entry name" value="Calycin"/>
</dbReference>
<dbReference type="PANTHER" id="PTHR10612:SF34">
    <property type="entry name" value="APOLIPOPROTEIN D"/>
    <property type="match status" value="1"/>
</dbReference>
<dbReference type="GO" id="GO:0006950">
    <property type="term" value="P:response to stress"/>
    <property type="evidence" value="ECO:0007669"/>
    <property type="project" value="UniProtKB-ARBA"/>
</dbReference>
<dbReference type="Pfam" id="PF08212">
    <property type="entry name" value="Lipocalin_2"/>
    <property type="match status" value="1"/>
</dbReference>
<dbReference type="Proteomes" id="UP000195766">
    <property type="component" value="Unassembled WGS sequence"/>
</dbReference>
<dbReference type="SUPFAM" id="SSF50814">
    <property type="entry name" value="Lipocalins"/>
    <property type="match status" value="1"/>
</dbReference>
<reference evidence="2 3" key="1">
    <citation type="submission" date="2017-02" db="EMBL/GenBank/DDBJ databases">
        <authorList>
            <person name="Peterson S.W."/>
        </authorList>
    </citation>
    <scope>NUCLEOTIDE SEQUENCE [LARGE SCALE GENOMIC DNA]</scope>
    <source>
        <strain evidence="2 3">3F5N</strain>
    </source>
</reference>
<feature type="domain" description="Lipocalin/cytosolic fatty-acid binding" evidence="1">
    <location>
        <begin position="2"/>
        <end position="115"/>
    </location>
</feature>
<evidence type="ECO:0000313" key="3">
    <source>
        <dbReference type="Proteomes" id="UP000195766"/>
    </source>
</evidence>
<sequence length="119" mass="13341">MTAEYTRRDDGLVGVLNTCRQGGVDGPVKTVEGRARVVPDSGDARLKVSFFGPFYLGDYWVLDHADDYSWSIVGEPSGRYLWLMSRTAKPSQEVRATILNRAAELGYDLALLHQTRHRP</sequence>
<dbReference type="CDD" id="cd19438">
    <property type="entry name" value="lipocalin_Blc-like"/>
    <property type="match status" value="1"/>
</dbReference>
<gene>
    <name evidence="2" type="ORF">FM111_12525</name>
</gene>
<keyword evidence="2" id="KW-0449">Lipoprotein</keyword>
<dbReference type="Gene3D" id="2.40.128.20">
    <property type="match status" value="1"/>
</dbReference>
<dbReference type="InterPro" id="IPR047202">
    <property type="entry name" value="Lipocalin_Blc-like_dom"/>
</dbReference>
<dbReference type="AlphaFoldDB" id="A0A1R4GG78"/>
<evidence type="ECO:0000313" key="2">
    <source>
        <dbReference type="EMBL" id="SJM67104.1"/>
    </source>
</evidence>
<dbReference type="InterPro" id="IPR000566">
    <property type="entry name" value="Lipocln_cytosolic_FA-bd_dom"/>
</dbReference>
<dbReference type="PANTHER" id="PTHR10612">
    <property type="entry name" value="APOLIPOPROTEIN D"/>
    <property type="match status" value="1"/>
</dbReference>